<dbReference type="Gene3D" id="3.30.565.10">
    <property type="entry name" value="Histidine kinase-like ATPase, C-terminal domain"/>
    <property type="match status" value="1"/>
</dbReference>
<evidence type="ECO:0000313" key="2">
    <source>
        <dbReference type="Proteomes" id="UP000294200"/>
    </source>
</evidence>
<organism evidence="1 2">
    <name type="scientific">Paraburkholderia steynii</name>
    <dbReference type="NCBI Taxonomy" id="1245441"/>
    <lineage>
        <taxon>Bacteria</taxon>
        <taxon>Pseudomonadati</taxon>
        <taxon>Pseudomonadota</taxon>
        <taxon>Betaproteobacteria</taxon>
        <taxon>Burkholderiales</taxon>
        <taxon>Burkholderiaceae</taxon>
        <taxon>Paraburkholderia</taxon>
    </lineage>
</organism>
<name>A0A4R0WQR1_9BURK</name>
<dbReference type="InterPro" id="IPR036890">
    <property type="entry name" value="HATPase_C_sf"/>
</dbReference>
<dbReference type="EMBL" id="MWML01001058">
    <property type="protein sequence ID" value="TCF99603.1"/>
    <property type="molecule type" value="Genomic_DNA"/>
</dbReference>
<dbReference type="Pfam" id="PF13589">
    <property type="entry name" value="HATPase_c_3"/>
    <property type="match status" value="1"/>
</dbReference>
<dbReference type="AlphaFoldDB" id="A0A4R0WQR1"/>
<evidence type="ECO:0008006" key="3">
    <source>
        <dbReference type="Google" id="ProtNLM"/>
    </source>
</evidence>
<accession>A0A4R0WQR1</accession>
<keyword evidence="2" id="KW-1185">Reference proteome</keyword>
<dbReference type="SUPFAM" id="SSF55874">
    <property type="entry name" value="ATPase domain of HSP90 chaperone/DNA topoisomerase II/histidine kinase"/>
    <property type="match status" value="1"/>
</dbReference>
<protein>
    <recommendedName>
        <fullName evidence="3">ATP-binding protein</fullName>
    </recommendedName>
</protein>
<sequence>MAKTTKQKQSYGSLFEEDYLLRTLCHIARDPEVALTELVANAWDAGAALVDITIPLTKGANLVIKDDGHGMTAQQFKGRWMRLGYNRVKHQGQNVEFPPGR</sequence>
<feature type="non-terminal residue" evidence="1">
    <location>
        <position position="101"/>
    </location>
</feature>
<gene>
    <name evidence="1" type="ORF">BZM27_54885</name>
</gene>
<proteinExistence type="predicted"/>
<dbReference type="Proteomes" id="UP000294200">
    <property type="component" value="Unassembled WGS sequence"/>
</dbReference>
<comment type="caution">
    <text evidence="1">The sequence shown here is derived from an EMBL/GenBank/DDBJ whole genome shotgun (WGS) entry which is preliminary data.</text>
</comment>
<reference evidence="1 2" key="1">
    <citation type="submission" date="2017-02" db="EMBL/GenBank/DDBJ databases">
        <title>Paraburkholderia sophoroidis sp. nov. and Paraburkholderia steynii sp. nov. rhizobial symbionts of the fynbos legume Hypocalyptus sophoroides.</title>
        <authorList>
            <person name="Steenkamp E.T."/>
            <person name="Beukes C.W."/>
            <person name="Van Zyl E."/>
            <person name="Avontuur J."/>
            <person name="Chan W.Y."/>
            <person name="Hassen A."/>
            <person name="Palmer M."/>
            <person name="Mthombeni L."/>
            <person name="Phalane F."/>
            <person name="Sereme K."/>
            <person name="Venter S.N."/>
        </authorList>
    </citation>
    <scope>NUCLEOTIDE SEQUENCE [LARGE SCALE GENOMIC DNA]</scope>
    <source>
        <strain evidence="1 2">HC1.1ba</strain>
    </source>
</reference>
<evidence type="ECO:0000313" key="1">
    <source>
        <dbReference type="EMBL" id="TCF99603.1"/>
    </source>
</evidence>